<reference evidence="2 3" key="1">
    <citation type="submission" date="2019-11" db="EMBL/GenBank/DDBJ databases">
        <title>Whole genome sequence of Oryza granulata.</title>
        <authorList>
            <person name="Li W."/>
        </authorList>
    </citation>
    <scope>NUCLEOTIDE SEQUENCE [LARGE SCALE GENOMIC DNA]</scope>
    <source>
        <strain evidence="3">cv. Menghai</strain>
        <tissue evidence="2">Leaf</tissue>
    </source>
</reference>
<accession>A0A6G1ETJ2</accession>
<evidence type="ECO:0000313" key="3">
    <source>
        <dbReference type="Proteomes" id="UP000479710"/>
    </source>
</evidence>
<protein>
    <submittedName>
        <fullName evidence="2">Uncharacterized protein</fullName>
    </submittedName>
</protein>
<dbReference type="Proteomes" id="UP000479710">
    <property type="component" value="Unassembled WGS sequence"/>
</dbReference>
<comment type="caution">
    <text evidence="2">The sequence shown here is derived from an EMBL/GenBank/DDBJ whole genome shotgun (WGS) entry which is preliminary data.</text>
</comment>
<sequence length="122" mass="13334">MGREPYRSDGLASPITLPGRRPHAGYANCGGDGVGRVGRRTPGDRYGARGAPGGTRTPRTTKKLLEARVELARKDHERQLAEVQQERLVVDEVRMATEEDQIVVEVMIRAAEDSTAALRAQV</sequence>
<gene>
    <name evidence="2" type="ORF">E2562_036960</name>
</gene>
<proteinExistence type="predicted"/>
<name>A0A6G1ETJ2_9ORYZ</name>
<evidence type="ECO:0000256" key="1">
    <source>
        <dbReference type="SAM" id="MobiDB-lite"/>
    </source>
</evidence>
<dbReference type="EMBL" id="SPHZ02000003">
    <property type="protein sequence ID" value="KAF0927937.1"/>
    <property type="molecule type" value="Genomic_DNA"/>
</dbReference>
<feature type="region of interest" description="Disordered" evidence="1">
    <location>
        <begin position="1"/>
        <end position="58"/>
    </location>
</feature>
<organism evidence="2 3">
    <name type="scientific">Oryza meyeriana var. granulata</name>
    <dbReference type="NCBI Taxonomy" id="110450"/>
    <lineage>
        <taxon>Eukaryota</taxon>
        <taxon>Viridiplantae</taxon>
        <taxon>Streptophyta</taxon>
        <taxon>Embryophyta</taxon>
        <taxon>Tracheophyta</taxon>
        <taxon>Spermatophyta</taxon>
        <taxon>Magnoliopsida</taxon>
        <taxon>Liliopsida</taxon>
        <taxon>Poales</taxon>
        <taxon>Poaceae</taxon>
        <taxon>BOP clade</taxon>
        <taxon>Oryzoideae</taxon>
        <taxon>Oryzeae</taxon>
        <taxon>Oryzinae</taxon>
        <taxon>Oryza</taxon>
        <taxon>Oryza meyeriana</taxon>
    </lineage>
</organism>
<keyword evidence="3" id="KW-1185">Reference proteome</keyword>
<feature type="compositionally biased region" description="Low complexity" evidence="1">
    <location>
        <begin position="48"/>
        <end position="58"/>
    </location>
</feature>
<dbReference type="AlphaFoldDB" id="A0A6G1ETJ2"/>
<evidence type="ECO:0000313" key="2">
    <source>
        <dbReference type="EMBL" id="KAF0927937.1"/>
    </source>
</evidence>